<dbReference type="AlphaFoldDB" id="A0A834X122"/>
<feature type="compositionally biased region" description="Basic and acidic residues" evidence="1">
    <location>
        <begin position="1"/>
        <end position="20"/>
    </location>
</feature>
<comment type="caution">
    <text evidence="2">The sequence shown here is derived from an EMBL/GenBank/DDBJ whole genome shotgun (WGS) entry which is preliminary data.</text>
</comment>
<reference evidence="2" key="1">
    <citation type="submission" date="2020-09" db="EMBL/GenBank/DDBJ databases">
        <title>Genome-Enabled Discovery of Anthraquinone Biosynthesis in Senna tora.</title>
        <authorList>
            <person name="Kang S.-H."/>
            <person name="Pandey R.P."/>
            <person name="Lee C.-M."/>
            <person name="Sim J.-S."/>
            <person name="Jeong J.-T."/>
            <person name="Choi B.-S."/>
            <person name="Jung M."/>
            <person name="Ginzburg D."/>
            <person name="Zhao K."/>
            <person name="Won S.Y."/>
            <person name="Oh T.-J."/>
            <person name="Yu Y."/>
            <person name="Kim N.-H."/>
            <person name="Lee O.R."/>
            <person name="Lee T.-H."/>
            <person name="Bashyal P."/>
            <person name="Kim T.-S."/>
            <person name="Lee W.-H."/>
            <person name="Kawkins C."/>
            <person name="Kim C.-K."/>
            <person name="Kim J.S."/>
            <person name="Ahn B.O."/>
            <person name="Rhee S.Y."/>
            <person name="Sohng J.K."/>
        </authorList>
    </citation>
    <scope>NUCLEOTIDE SEQUENCE</scope>
    <source>
        <tissue evidence="2">Leaf</tissue>
    </source>
</reference>
<proteinExistence type="predicted"/>
<dbReference type="EMBL" id="JAAIUW010000004">
    <property type="protein sequence ID" value="KAF7836193.1"/>
    <property type="molecule type" value="Genomic_DNA"/>
</dbReference>
<feature type="region of interest" description="Disordered" evidence="1">
    <location>
        <begin position="1"/>
        <end position="22"/>
    </location>
</feature>
<organism evidence="2 3">
    <name type="scientific">Senna tora</name>
    <dbReference type="NCBI Taxonomy" id="362788"/>
    <lineage>
        <taxon>Eukaryota</taxon>
        <taxon>Viridiplantae</taxon>
        <taxon>Streptophyta</taxon>
        <taxon>Embryophyta</taxon>
        <taxon>Tracheophyta</taxon>
        <taxon>Spermatophyta</taxon>
        <taxon>Magnoliopsida</taxon>
        <taxon>eudicotyledons</taxon>
        <taxon>Gunneridae</taxon>
        <taxon>Pentapetalae</taxon>
        <taxon>rosids</taxon>
        <taxon>fabids</taxon>
        <taxon>Fabales</taxon>
        <taxon>Fabaceae</taxon>
        <taxon>Caesalpinioideae</taxon>
        <taxon>Cassia clade</taxon>
        <taxon>Senna</taxon>
    </lineage>
</organism>
<evidence type="ECO:0000256" key="1">
    <source>
        <dbReference type="SAM" id="MobiDB-lite"/>
    </source>
</evidence>
<gene>
    <name evidence="2" type="ORF">G2W53_011052</name>
</gene>
<dbReference type="Proteomes" id="UP000634136">
    <property type="component" value="Unassembled WGS sequence"/>
</dbReference>
<evidence type="ECO:0000313" key="2">
    <source>
        <dbReference type="EMBL" id="KAF7836193.1"/>
    </source>
</evidence>
<sequence length="33" mass="3727">MQRETARKEASTGTTEERDGIPIFPYKTGSCYC</sequence>
<name>A0A834X122_9FABA</name>
<keyword evidence="3" id="KW-1185">Reference proteome</keyword>
<evidence type="ECO:0000313" key="3">
    <source>
        <dbReference type="Proteomes" id="UP000634136"/>
    </source>
</evidence>
<accession>A0A834X122</accession>
<protein>
    <submittedName>
        <fullName evidence="2">Uncharacterized protein</fullName>
    </submittedName>
</protein>